<evidence type="ECO:0000259" key="3">
    <source>
        <dbReference type="PROSITE" id="PS51186"/>
    </source>
</evidence>
<evidence type="ECO:0000313" key="4">
    <source>
        <dbReference type="EMBL" id="TCW01314.1"/>
    </source>
</evidence>
<keyword evidence="2" id="KW-0012">Acyltransferase</keyword>
<evidence type="ECO:0000313" key="5">
    <source>
        <dbReference type="Proteomes" id="UP000295515"/>
    </source>
</evidence>
<dbReference type="InterPro" id="IPR051635">
    <property type="entry name" value="SNAT-like"/>
</dbReference>
<organism evidence="4 5">
    <name type="scientific">Longibaculum muris</name>
    <dbReference type="NCBI Taxonomy" id="1796628"/>
    <lineage>
        <taxon>Bacteria</taxon>
        <taxon>Bacillati</taxon>
        <taxon>Bacillota</taxon>
        <taxon>Erysipelotrichia</taxon>
        <taxon>Erysipelotrichales</taxon>
        <taxon>Coprobacillaceae</taxon>
        <taxon>Longibaculum</taxon>
    </lineage>
</organism>
<dbReference type="AlphaFoldDB" id="A0A4R3Z7A5"/>
<reference evidence="4 5" key="1">
    <citation type="submission" date="2019-03" db="EMBL/GenBank/DDBJ databases">
        <title>Genomic Encyclopedia of Type Strains, Phase IV (KMG-IV): sequencing the most valuable type-strain genomes for metagenomic binning, comparative biology and taxonomic classification.</title>
        <authorList>
            <person name="Goeker M."/>
        </authorList>
    </citation>
    <scope>NUCLEOTIDE SEQUENCE [LARGE SCALE GENOMIC DNA]</scope>
    <source>
        <strain evidence="4 5">DSM 29487</strain>
    </source>
</reference>
<name>A0A4R3Z7A5_9FIRM</name>
<dbReference type="SUPFAM" id="SSF55729">
    <property type="entry name" value="Acyl-CoA N-acyltransferases (Nat)"/>
    <property type="match status" value="1"/>
</dbReference>
<feature type="domain" description="N-acetyltransferase" evidence="3">
    <location>
        <begin position="1"/>
        <end position="159"/>
    </location>
</feature>
<dbReference type="GeneID" id="98914825"/>
<proteinExistence type="predicted"/>
<keyword evidence="1 4" id="KW-0808">Transferase</keyword>
<evidence type="ECO:0000256" key="2">
    <source>
        <dbReference type="ARBA" id="ARBA00023315"/>
    </source>
</evidence>
<dbReference type="PANTHER" id="PTHR10908">
    <property type="entry name" value="SEROTONIN N-ACETYLTRANSFERASE"/>
    <property type="match status" value="1"/>
</dbReference>
<dbReference type="Proteomes" id="UP000295515">
    <property type="component" value="Unassembled WGS sequence"/>
</dbReference>
<comment type="caution">
    <text evidence="4">The sequence shown here is derived from an EMBL/GenBank/DDBJ whole genome shotgun (WGS) entry which is preliminary data.</text>
</comment>
<dbReference type="RefSeq" id="WP_066445681.1">
    <property type="nucleotide sequence ID" value="NZ_JANKBF010000006.1"/>
</dbReference>
<dbReference type="Gene3D" id="3.40.630.30">
    <property type="match status" value="1"/>
</dbReference>
<accession>A0A4R3Z7A5</accession>
<protein>
    <submittedName>
        <fullName evidence="4">Putative N-acetyltransferase YhbS</fullName>
    </submittedName>
</protein>
<sequence>MEIREVNEKDIEKIAMIEKACFPKEEAATYQEFLARYQSFKECFLVACQDHQIIGFINGCTTNQPCLPDELYHDSSLHQKDGAYQTVFGLDVLPQYQRQGVAAALLNAFIDLAKKRHKKGMILTCKDHLIHYYQKFGFVHQGVSVSCHGGAKWNDMLLEFEEL</sequence>
<evidence type="ECO:0000256" key="1">
    <source>
        <dbReference type="ARBA" id="ARBA00022679"/>
    </source>
</evidence>
<dbReference type="EMBL" id="SMCQ01000004">
    <property type="protein sequence ID" value="TCW01314.1"/>
    <property type="molecule type" value="Genomic_DNA"/>
</dbReference>
<dbReference type="Pfam" id="PF00583">
    <property type="entry name" value="Acetyltransf_1"/>
    <property type="match status" value="1"/>
</dbReference>
<keyword evidence="5" id="KW-1185">Reference proteome</keyword>
<dbReference type="GO" id="GO:0008080">
    <property type="term" value="F:N-acetyltransferase activity"/>
    <property type="evidence" value="ECO:0007669"/>
    <property type="project" value="UniProtKB-ARBA"/>
</dbReference>
<dbReference type="PROSITE" id="PS51186">
    <property type="entry name" value="GNAT"/>
    <property type="match status" value="1"/>
</dbReference>
<dbReference type="InterPro" id="IPR000182">
    <property type="entry name" value="GNAT_dom"/>
</dbReference>
<gene>
    <name evidence="4" type="ORF">EDD60_104133</name>
</gene>
<dbReference type="CDD" id="cd04301">
    <property type="entry name" value="NAT_SF"/>
    <property type="match status" value="1"/>
</dbReference>
<dbReference type="PANTHER" id="PTHR10908:SF0">
    <property type="entry name" value="SEROTONIN N-ACETYLTRANSFERASE"/>
    <property type="match status" value="1"/>
</dbReference>
<dbReference type="InterPro" id="IPR016181">
    <property type="entry name" value="Acyl_CoA_acyltransferase"/>
</dbReference>